<dbReference type="Pfam" id="PF07690">
    <property type="entry name" value="MFS_1"/>
    <property type="match status" value="1"/>
</dbReference>
<proteinExistence type="predicted"/>
<feature type="transmembrane region" description="Helical" evidence="5">
    <location>
        <begin position="319"/>
        <end position="342"/>
    </location>
</feature>
<dbReference type="PANTHER" id="PTHR43826">
    <property type="entry name" value="GLUCOSE-6-PHOSPHATE EXCHANGER SLC37A4"/>
    <property type="match status" value="1"/>
</dbReference>
<dbReference type="InterPro" id="IPR051337">
    <property type="entry name" value="OPA_Antiporter"/>
</dbReference>
<sequence>MPHMLRHPPVRLALLLWGIAAAAYMVGFFLRVTPGVLNVDLMRDFHLNAAQLGNLASFYFYFYAASQIPTGIANDRFGPKILIVVGQAVTGVGALLFAVAGSFESAAVARALIGLGHGVAWVSLLELSAAWFAPRVFGTMSGLSLALGTLGAVLAQAPLLILSHSFGWRWVLGAVGVLCLGLSLLALLRIRNRPEDMGFDGYLPARKAQTLGEVGRGLGEVWRYRNTALLFIAPGGVCGAFLTFTTLWGMPFLVQQRQMSAGRASWVVASMLVAFSVGGVLWGRVSDRLRRRKLPYLLGGVMMLAGFGLLVAWPQAPWSLLLLALLLSSVGSGGMVVGFAWAKESVPQRLAGTASGVHNTGVMVGALVQLPLLGWVLDRFWTGQQAGGARLYDGTAFQAANGVLLAWIALSVLCVLLARETHARPYAVAVAPG</sequence>
<evidence type="ECO:0000256" key="3">
    <source>
        <dbReference type="ARBA" id="ARBA00022989"/>
    </source>
</evidence>
<evidence type="ECO:0000259" key="6">
    <source>
        <dbReference type="PROSITE" id="PS50850"/>
    </source>
</evidence>
<feature type="transmembrane region" description="Helical" evidence="5">
    <location>
        <begin position="264"/>
        <end position="282"/>
    </location>
</feature>
<dbReference type="GO" id="GO:0061513">
    <property type="term" value="F:glucose 6-phosphate:phosphate antiporter activity"/>
    <property type="evidence" value="ECO:0007669"/>
    <property type="project" value="TreeGrafter"/>
</dbReference>
<dbReference type="PROSITE" id="PS50850">
    <property type="entry name" value="MFS"/>
    <property type="match status" value="1"/>
</dbReference>
<feature type="transmembrane region" description="Helical" evidence="5">
    <location>
        <begin position="294"/>
        <end position="313"/>
    </location>
</feature>
<keyword evidence="4 5" id="KW-0472">Membrane</keyword>
<comment type="caution">
    <text evidence="7">The sequence shown here is derived from an EMBL/GenBank/DDBJ whole genome shotgun (WGS) entry which is preliminary data.</text>
</comment>
<dbReference type="SUPFAM" id="SSF103473">
    <property type="entry name" value="MFS general substrate transporter"/>
    <property type="match status" value="1"/>
</dbReference>
<feature type="transmembrane region" description="Helical" evidence="5">
    <location>
        <begin position="45"/>
        <end position="65"/>
    </location>
</feature>
<dbReference type="GO" id="GO:0012505">
    <property type="term" value="C:endomembrane system"/>
    <property type="evidence" value="ECO:0007669"/>
    <property type="project" value="UniProtKB-SubCell"/>
</dbReference>
<dbReference type="EMBL" id="JAFKMR010000042">
    <property type="protein sequence ID" value="MBN8745769.1"/>
    <property type="molecule type" value="Genomic_DNA"/>
</dbReference>
<evidence type="ECO:0000313" key="8">
    <source>
        <dbReference type="Proteomes" id="UP000664800"/>
    </source>
</evidence>
<dbReference type="PANTHER" id="PTHR43826:SF3">
    <property type="entry name" value="GLUCOSE-6-PHOSPHATE EXCHANGER SLC37A4"/>
    <property type="match status" value="1"/>
</dbReference>
<keyword evidence="3 5" id="KW-1133">Transmembrane helix</keyword>
<feature type="transmembrane region" description="Helical" evidence="5">
    <location>
        <begin position="228"/>
        <end position="252"/>
    </location>
</feature>
<comment type="subcellular location">
    <subcellularLocation>
        <location evidence="1">Endomembrane system</location>
        <topology evidence="1">Multi-pass membrane protein</topology>
    </subcellularLocation>
</comment>
<dbReference type="InterPro" id="IPR020846">
    <property type="entry name" value="MFS_dom"/>
</dbReference>
<feature type="transmembrane region" description="Helical" evidence="5">
    <location>
        <begin position="77"/>
        <end position="99"/>
    </location>
</feature>
<feature type="domain" description="Major facilitator superfamily (MFS) profile" evidence="6">
    <location>
        <begin position="15"/>
        <end position="426"/>
    </location>
</feature>
<name>A0A8I1MZ52_THIA3</name>
<dbReference type="Gene3D" id="1.20.1250.20">
    <property type="entry name" value="MFS general substrate transporter like domains"/>
    <property type="match status" value="2"/>
</dbReference>
<organism evidence="7 8">
    <name type="scientific">Thiomonas arsenitoxydans (strain DSM 22701 / CIP 110005 / 3As)</name>
    <dbReference type="NCBI Taxonomy" id="426114"/>
    <lineage>
        <taxon>Bacteria</taxon>
        <taxon>Pseudomonadati</taxon>
        <taxon>Pseudomonadota</taxon>
        <taxon>Betaproteobacteria</taxon>
        <taxon>Burkholderiales</taxon>
        <taxon>Thiomonas</taxon>
    </lineage>
</organism>
<reference evidence="7" key="1">
    <citation type="submission" date="2021-02" db="EMBL/GenBank/DDBJ databases">
        <title>Thiocyanate and organic carbon inputs drive convergent selection for specific autotrophic Afipia and Thiobacillus strains within complex microbiomes.</title>
        <authorList>
            <person name="Huddy R.J."/>
            <person name="Sachdeva R."/>
            <person name="Kadzinga F."/>
            <person name="Kantor R.S."/>
            <person name="Harrison S.T.L."/>
            <person name="Banfield J.F."/>
        </authorList>
    </citation>
    <scope>NUCLEOTIDE SEQUENCE</scope>
    <source>
        <strain evidence="7">SCN18_13_7_16_R3_B_64_19</strain>
    </source>
</reference>
<evidence type="ECO:0000313" key="7">
    <source>
        <dbReference type="EMBL" id="MBN8745769.1"/>
    </source>
</evidence>
<feature type="transmembrane region" description="Helical" evidence="5">
    <location>
        <begin position="12"/>
        <end position="33"/>
    </location>
</feature>
<dbReference type="GO" id="GO:0016020">
    <property type="term" value="C:membrane"/>
    <property type="evidence" value="ECO:0007669"/>
    <property type="project" value="UniProtKB-ARBA"/>
</dbReference>
<evidence type="ECO:0000256" key="5">
    <source>
        <dbReference type="SAM" id="Phobius"/>
    </source>
</evidence>
<dbReference type="InterPro" id="IPR011701">
    <property type="entry name" value="MFS"/>
</dbReference>
<evidence type="ECO:0000256" key="4">
    <source>
        <dbReference type="ARBA" id="ARBA00023136"/>
    </source>
</evidence>
<dbReference type="Proteomes" id="UP000664800">
    <property type="component" value="Unassembled WGS sequence"/>
</dbReference>
<dbReference type="AlphaFoldDB" id="A0A8I1MZ52"/>
<feature type="transmembrane region" description="Helical" evidence="5">
    <location>
        <begin position="145"/>
        <end position="162"/>
    </location>
</feature>
<accession>A0A8I1MZ52</accession>
<keyword evidence="2 5" id="KW-0812">Transmembrane</keyword>
<dbReference type="InterPro" id="IPR036259">
    <property type="entry name" value="MFS_trans_sf"/>
</dbReference>
<feature type="transmembrane region" description="Helical" evidence="5">
    <location>
        <begin position="168"/>
        <end position="188"/>
    </location>
</feature>
<feature type="transmembrane region" description="Helical" evidence="5">
    <location>
        <begin position="397"/>
        <end position="418"/>
    </location>
</feature>
<protein>
    <submittedName>
        <fullName evidence="7">MFS transporter</fullName>
    </submittedName>
</protein>
<feature type="transmembrane region" description="Helical" evidence="5">
    <location>
        <begin position="111"/>
        <end position="133"/>
    </location>
</feature>
<feature type="transmembrane region" description="Helical" evidence="5">
    <location>
        <begin position="354"/>
        <end position="377"/>
    </location>
</feature>
<evidence type="ECO:0000256" key="2">
    <source>
        <dbReference type="ARBA" id="ARBA00022692"/>
    </source>
</evidence>
<evidence type="ECO:0000256" key="1">
    <source>
        <dbReference type="ARBA" id="ARBA00004127"/>
    </source>
</evidence>
<gene>
    <name evidence="7" type="ORF">J0I24_15975</name>
</gene>
<dbReference type="GO" id="GO:0035435">
    <property type="term" value="P:phosphate ion transmembrane transport"/>
    <property type="evidence" value="ECO:0007669"/>
    <property type="project" value="TreeGrafter"/>
</dbReference>